<evidence type="ECO:0000256" key="4">
    <source>
        <dbReference type="PIRSR" id="PIRSR606689-2"/>
    </source>
</evidence>
<name>A0A915Q5J1_9BILA</name>
<evidence type="ECO:0000256" key="2">
    <source>
        <dbReference type="ARBA" id="ARBA00023134"/>
    </source>
</evidence>
<dbReference type="GO" id="GO:1905515">
    <property type="term" value="P:non-motile cilium assembly"/>
    <property type="evidence" value="ECO:0007669"/>
    <property type="project" value="TreeGrafter"/>
</dbReference>
<dbReference type="GO" id="GO:0097730">
    <property type="term" value="C:non-motile cilium"/>
    <property type="evidence" value="ECO:0007669"/>
    <property type="project" value="TreeGrafter"/>
</dbReference>
<evidence type="ECO:0000256" key="3">
    <source>
        <dbReference type="PIRSR" id="PIRSR606689-1"/>
    </source>
</evidence>
<keyword evidence="4" id="KW-0460">Magnesium</keyword>
<dbReference type="Gene3D" id="3.40.50.300">
    <property type="entry name" value="P-loop containing nucleotide triphosphate hydrolases"/>
    <property type="match status" value="1"/>
</dbReference>
<dbReference type="GO" id="GO:0003924">
    <property type="term" value="F:GTPase activity"/>
    <property type="evidence" value="ECO:0007669"/>
    <property type="project" value="InterPro"/>
</dbReference>
<dbReference type="GO" id="GO:0060170">
    <property type="term" value="C:ciliary membrane"/>
    <property type="evidence" value="ECO:0007669"/>
    <property type="project" value="TreeGrafter"/>
</dbReference>
<protein>
    <submittedName>
        <fullName evidence="8">ADP-ribosylation factor-like protein 13B</fullName>
    </submittedName>
</protein>
<dbReference type="InterPro" id="IPR005225">
    <property type="entry name" value="Small_GTP-bd"/>
</dbReference>
<dbReference type="CDD" id="cd00878">
    <property type="entry name" value="Arf_Arl"/>
    <property type="match status" value="1"/>
</dbReference>
<feature type="binding site" evidence="3">
    <location>
        <position position="76"/>
    </location>
    <ligand>
        <name>GTP</name>
        <dbReference type="ChEBI" id="CHEBI:37565"/>
    </ligand>
</feature>
<sequence length="384" mass="43930">MGNCVGGFKKHTRKLQHRRRVRKIRICILGLDGAGKSTTIRALASDEITSLLPTNGFTLQKFQYQKAEIIAYDLGGGERIRSIWKNYYPEVFGIIYVVDGSEEDRIQESGKLLKDVISDEDLRNKPFLVILNKKDRERCIDEIQLTDRFDLHNLANQYQTQIRVEICQSNAGTGKMIDLTLKDGFEWLLERIYDDYEKLENRVNVALQKLKRRQDEQRIRRQHQLAATVSSSTTSDDNSDDADGMVVECTEKQTDVNDPAYHPVVAFAKPDTNPICSADSGNETSKRRRYLRNTINPMSNLARLPNNSVRMKNPQIFEIHTLPSNAKVSTKTCAVQTDGLFRMNGDLQSTSRPARVIQLMPLSFIPKEQPKGKVRRLRRRTDSV</sequence>
<keyword evidence="4" id="KW-0479">Metal-binding</keyword>
<keyword evidence="5" id="KW-0175">Coiled coil</keyword>
<keyword evidence="2 3" id="KW-0342">GTP-binding</keyword>
<dbReference type="SMART" id="SM00178">
    <property type="entry name" value="SAR"/>
    <property type="match status" value="1"/>
</dbReference>
<accession>A0A915Q5J1</accession>
<evidence type="ECO:0000256" key="5">
    <source>
        <dbReference type="SAM" id="Coils"/>
    </source>
</evidence>
<feature type="binding site" evidence="4">
    <location>
        <position position="37"/>
    </location>
    <ligand>
        <name>Mg(2+)</name>
        <dbReference type="ChEBI" id="CHEBI:18420"/>
    </ligand>
</feature>
<feature type="binding site" evidence="3">
    <location>
        <begin position="30"/>
        <end position="37"/>
    </location>
    <ligand>
        <name>GTP</name>
        <dbReference type="ChEBI" id="CHEBI:37565"/>
    </ligand>
</feature>
<dbReference type="AlphaFoldDB" id="A0A915Q5J1"/>
<evidence type="ECO:0000313" key="7">
    <source>
        <dbReference type="Proteomes" id="UP000887581"/>
    </source>
</evidence>
<reference evidence="8" key="1">
    <citation type="submission" date="2022-11" db="UniProtKB">
        <authorList>
            <consortium name="WormBaseParasite"/>
        </authorList>
    </citation>
    <scope>IDENTIFICATION</scope>
</reference>
<proteinExistence type="predicted"/>
<organism evidence="7 8">
    <name type="scientific">Setaria digitata</name>
    <dbReference type="NCBI Taxonomy" id="48799"/>
    <lineage>
        <taxon>Eukaryota</taxon>
        <taxon>Metazoa</taxon>
        <taxon>Ecdysozoa</taxon>
        <taxon>Nematoda</taxon>
        <taxon>Chromadorea</taxon>
        <taxon>Rhabditida</taxon>
        <taxon>Spirurina</taxon>
        <taxon>Spiruromorpha</taxon>
        <taxon>Filarioidea</taxon>
        <taxon>Setariidae</taxon>
        <taxon>Setaria</taxon>
    </lineage>
</organism>
<dbReference type="SMART" id="SM00177">
    <property type="entry name" value="ARF"/>
    <property type="match status" value="1"/>
</dbReference>
<dbReference type="GO" id="GO:0046872">
    <property type="term" value="F:metal ion binding"/>
    <property type="evidence" value="ECO:0007669"/>
    <property type="project" value="UniProtKB-KW"/>
</dbReference>
<keyword evidence="1 3" id="KW-0547">Nucleotide-binding</keyword>
<dbReference type="PANTHER" id="PTHR46090:SF2">
    <property type="entry name" value="ADP-RIBOSYLATION FACTOR-LIKE PROTEIN 13B"/>
    <property type="match status" value="1"/>
</dbReference>
<dbReference type="InterPro" id="IPR006689">
    <property type="entry name" value="Small_GTPase_ARF/SAR"/>
</dbReference>
<feature type="compositionally biased region" description="Low complexity" evidence="6">
    <location>
        <begin position="226"/>
        <end position="236"/>
    </location>
</feature>
<dbReference type="InterPro" id="IPR027417">
    <property type="entry name" value="P-loop_NTPase"/>
</dbReference>
<dbReference type="GO" id="GO:0005525">
    <property type="term" value="F:GTP binding"/>
    <property type="evidence" value="ECO:0007669"/>
    <property type="project" value="UniProtKB-KW"/>
</dbReference>
<dbReference type="WBParaSite" id="sdigi.contig62.g3345.t1">
    <property type="protein sequence ID" value="sdigi.contig62.g3345.t1"/>
    <property type="gene ID" value="sdigi.contig62.g3345"/>
</dbReference>
<dbReference type="PANTHER" id="PTHR46090">
    <property type="entry name" value="ADP-RIBOSYLATION FACTOR-LIKE PROTEIN 13B"/>
    <property type="match status" value="1"/>
</dbReference>
<dbReference type="PROSITE" id="PS51417">
    <property type="entry name" value="ARF"/>
    <property type="match status" value="1"/>
</dbReference>
<dbReference type="PRINTS" id="PR00328">
    <property type="entry name" value="SAR1GTPBP"/>
</dbReference>
<evidence type="ECO:0000256" key="1">
    <source>
        <dbReference type="ARBA" id="ARBA00022741"/>
    </source>
</evidence>
<dbReference type="Proteomes" id="UP000887581">
    <property type="component" value="Unplaced"/>
</dbReference>
<feature type="binding site" evidence="4">
    <location>
        <position position="54"/>
    </location>
    <ligand>
        <name>Mg(2+)</name>
        <dbReference type="ChEBI" id="CHEBI:18420"/>
    </ligand>
</feature>
<dbReference type="InterPro" id="IPR051995">
    <property type="entry name" value="Ciliary_GTPase"/>
</dbReference>
<feature type="coiled-coil region" evidence="5">
    <location>
        <begin position="189"/>
        <end position="216"/>
    </location>
</feature>
<feature type="binding site" evidence="3">
    <location>
        <begin position="132"/>
        <end position="135"/>
    </location>
    <ligand>
        <name>GTP</name>
        <dbReference type="ChEBI" id="CHEBI:37565"/>
    </ligand>
</feature>
<keyword evidence="7" id="KW-1185">Reference proteome</keyword>
<dbReference type="SUPFAM" id="SSF52540">
    <property type="entry name" value="P-loop containing nucleoside triphosphate hydrolases"/>
    <property type="match status" value="1"/>
</dbReference>
<evidence type="ECO:0000256" key="6">
    <source>
        <dbReference type="SAM" id="MobiDB-lite"/>
    </source>
</evidence>
<dbReference type="GO" id="GO:0097500">
    <property type="term" value="P:receptor localization to non-motile cilium"/>
    <property type="evidence" value="ECO:0007669"/>
    <property type="project" value="TreeGrafter"/>
</dbReference>
<evidence type="ECO:0000313" key="8">
    <source>
        <dbReference type="WBParaSite" id="sdigi.contig62.g3345.t1"/>
    </source>
</evidence>
<feature type="region of interest" description="Disordered" evidence="6">
    <location>
        <begin position="223"/>
        <end position="243"/>
    </location>
</feature>
<dbReference type="Pfam" id="PF00025">
    <property type="entry name" value="Arf"/>
    <property type="match status" value="1"/>
</dbReference>
<dbReference type="NCBIfam" id="TIGR00231">
    <property type="entry name" value="small_GTP"/>
    <property type="match status" value="1"/>
</dbReference>